<dbReference type="AlphaFoldDB" id="X1SK76"/>
<organism evidence="2">
    <name type="scientific">marine sediment metagenome</name>
    <dbReference type="NCBI Taxonomy" id="412755"/>
    <lineage>
        <taxon>unclassified sequences</taxon>
        <taxon>metagenomes</taxon>
        <taxon>ecological metagenomes</taxon>
    </lineage>
</organism>
<dbReference type="InterPro" id="IPR006935">
    <property type="entry name" value="Helicase/UvrB_N"/>
</dbReference>
<dbReference type="GO" id="GO:0003677">
    <property type="term" value="F:DNA binding"/>
    <property type="evidence" value="ECO:0007669"/>
    <property type="project" value="InterPro"/>
</dbReference>
<evidence type="ECO:0000313" key="2">
    <source>
        <dbReference type="EMBL" id="GAI79546.1"/>
    </source>
</evidence>
<sequence length="258" mass="30462">MTTLNQTYEVLSKMGYLGKEIPKYIEDNLNPAFKLRNYQTEAIVRFIHYLEQNPTRIKPSQLLFHMATGSGKTLLMAANILYLYNKGYRNFLFFVNSNNIIEKTRDNFLNPNSSKYLFNEKIMFEHNEVKIKEVNNFGTSNNDAINIIFTTIQGLHSYMNIPRENKLTYEDFKDTKTVIISDEAHHINAWTKSRLNKTESLEKNTWEYTVNNIFNSNILNIMLEYTATVDLENPAIYEKYLNKIIYEYSLKQFRQDGY</sequence>
<dbReference type="Pfam" id="PF04851">
    <property type="entry name" value="ResIII"/>
    <property type="match status" value="1"/>
</dbReference>
<feature type="non-terminal residue" evidence="2">
    <location>
        <position position="258"/>
    </location>
</feature>
<name>X1SK76_9ZZZZ</name>
<evidence type="ECO:0000259" key="1">
    <source>
        <dbReference type="SMART" id="SM00487"/>
    </source>
</evidence>
<dbReference type="GO" id="GO:0016787">
    <property type="term" value="F:hydrolase activity"/>
    <property type="evidence" value="ECO:0007669"/>
    <property type="project" value="InterPro"/>
</dbReference>
<dbReference type="GO" id="GO:0005524">
    <property type="term" value="F:ATP binding"/>
    <property type="evidence" value="ECO:0007669"/>
    <property type="project" value="InterPro"/>
</dbReference>
<protein>
    <recommendedName>
        <fullName evidence="1">Helicase ATP-binding domain-containing protein</fullName>
    </recommendedName>
</protein>
<dbReference type="PANTHER" id="PTHR47396">
    <property type="entry name" value="TYPE I RESTRICTION ENZYME ECOKI R PROTEIN"/>
    <property type="match status" value="1"/>
</dbReference>
<dbReference type="SMART" id="SM00487">
    <property type="entry name" value="DEXDc"/>
    <property type="match status" value="1"/>
</dbReference>
<dbReference type="InterPro" id="IPR050742">
    <property type="entry name" value="Helicase_Restrict-Modif_Enz"/>
</dbReference>
<dbReference type="InterPro" id="IPR027417">
    <property type="entry name" value="P-loop_NTPase"/>
</dbReference>
<dbReference type="InterPro" id="IPR014001">
    <property type="entry name" value="Helicase_ATP-bd"/>
</dbReference>
<comment type="caution">
    <text evidence="2">The sequence shown here is derived from an EMBL/GenBank/DDBJ whole genome shotgun (WGS) entry which is preliminary data.</text>
</comment>
<gene>
    <name evidence="2" type="ORF">S12H4_26065</name>
</gene>
<dbReference type="EMBL" id="BARW01014753">
    <property type="protein sequence ID" value="GAI79546.1"/>
    <property type="molecule type" value="Genomic_DNA"/>
</dbReference>
<reference evidence="2" key="1">
    <citation type="journal article" date="2014" name="Front. Microbiol.">
        <title>High frequency of phylogenetically diverse reductive dehalogenase-homologous genes in deep subseafloor sedimentary metagenomes.</title>
        <authorList>
            <person name="Kawai M."/>
            <person name="Futagami T."/>
            <person name="Toyoda A."/>
            <person name="Takaki Y."/>
            <person name="Nishi S."/>
            <person name="Hori S."/>
            <person name="Arai W."/>
            <person name="Tsubouchi T."/>
            <person name="Morono Y."/>
            <person name="Uchiyama I."/>
            <person name="Ito T."/>
            <person name="Fujiyama A."/>
            <person name="Inagaki F."/>
            <person name="Takami H."/>
        </authorList>
    </citation>
    <scope>NUCLEOTIDE SEQUENCE</scope>
    <source>
        <strain evidence="2">Expedition CK06-06</strain>
    </source>
</reference>
<dbReference type="PANTHER" id="PTHR47396:SF1">
    <property type="entry name" value="ATP-DEPENDENT HELICASE IRC3-RELATED"/>
    <property type="match status" value="1"/>
</dbReference>
<proteinExistence type="predicted"/>
<dbReference type="GO" id="GO:0005829">
    <property type="term" value="C:cytosol"/>
    <property type="evidence" value="ECO:0007669"/>
    <property type="project" value="TreeGrafter"/>
</dbReference>
<dbReference type="Gene3D" id="3.40.50.300">
    <property type="entry name" value="P-loop containing nucleotide triphosphate hydrolases"/>
    <property type="match status" value="1"/>
</dbReference>
<feature type="domain" description="Helicase ATP-binding" evidence="1">
    <location>
        <begin position="31"/>
        <end position="256"/>
    </location>
</feature>
<accession>X1SK76</accession>
<dbReference type="SUPFAM" id="SSF52540">
    <property type="entry name" value="P-loop containing nucleoside triphosphate hydrolases"/>
    <property type="match status" value="1"/>
</dbReference>